<comment type="similarity">
    <text evidence="1 3">Belongs to the short-chain dehydrogenases/reductases (SDR) family.</text>
</comment>
<sequence>MQKTIFITGASAGLGKSTAKLFQSKGWNVIATMRNPEKETELNQLENIMLFALDVTNLEQINETVKLITSQFNIDVVFNNAGYGLAGPLEYSTDDQIVQQIETNLTSVIRVTKAFIPYFRKKRDGLFITTTSIFGFSTGPLGSIYNTTKWALEGFSESISYELALHNIGVKTVAPGGIKSNFVNAAQFVYGDEYEALNASMSKLIEKGELFVFNDVDEIALVVYEAATDGKDQLRYLAGKDAINTFQQRSEIGAENFRIGLKQQLNLTTTI</sequence>
<evidence type="ECO:0000256" key="1">
    <source>
        <dbReference type="ARBA" id="ARBA00006484"/>
    </source>
</evidence>
<organism evidence="4 5">
    <name type="scientific">Arcicella lustrica</name>
    <dbReference type="NCBI Taxonomy" id="2984196"/>
    <lineage>
        <taxon>Bacteria</taxon>
        <taxon>Pseudomonadati</taxon>
        <taxon>Bacteroidota</taxon>
        <taxon>Cytophagia</taxon>
        <taxon>Cytophagales</taxon>
        <taxon>Flectobacillaceae</taxon>
        <taxon>Arcicella</taxon>
    </lineage>
</organism>
<dbReference type="Pfam" id="PF00106">
    <property type="entry name" value="adh_short"/>
    <property type="match status" value="1"/>
</dbReference>
<dbReference type="CDD" id="cd05374">
    <property type="entry name" value="17beta-HSD-like_SDR_c"/>
    <property type="match status" value="1"/>
</dbReference>
<evidence type="ECO:0000256" key="2">
    <source>
        <dbReference type="ARBA" id="ARBA00023002"/>
    </source>
</evidence>
<dbReference type="EMBL" id="JAYGIM010000027">
    <property type="protein sequence ID" value="MEA5429713.1"/>
    <property type="molecule type" value="Genomic_DNA"/>
</dbReference>
<dbReference type="InterPro" id="IPR051911">
    <property type="entry name" value="SDR_oxidoreductase"/>
</dbReference>
<reference evidence="4 5" key="1">
    <citation type="submission" date="2023-12" db="EMBL/GenBank/DDBJ databases">
        <title>Novel species of the genus Arcicella isolated from rivers.</title>
        <authorList>
            <person name="Lu H."/>
        </authorList>
    </citation>
    <scope>NUCLEOTIDE SEQUENCE [LARGE SCALE GENOMIC DNA]</scope>
    <source>
        <strain evidence="4 5">DC25W</strain>
    </source>
</reference>
<dbReference type="PANTHER" id="PTHR43976">
    <property type="entry name" value="SHORT CHAIN DEHYDROGENASE"/>
    <property type="match status" value="1"/>
</dbReference>
<dbReference type="Gene3D" id="3.40.50.720">
    <property type="entry name" value="NAD(P)-binding Rossmann-like Domain"/>
    <property type="match status" value="1"/>
</dbReference>
<protein>
    <submittedName>
        <fullName evidence="4">SDR family oxidoreductase</fullName>
        <ecNumber evidence="4">1.1.-.-</ecNumber>
    </submittedName>
</protein>
<dbReference type="SUPFAM" id="SSF51735">
    <property type="entry name" value="NAD(P)-binding Rossmann-fold domains"/>
    <property type="match status" value="1"/>
</dbReference>
<dbReference type="EC" id="1.1.-.-" evidence="4"/>
<dbReference type="GO" id="GO:0016491">
    <property type="term" value="F:oxidoreductase activity"/>
    <property type="evidence" value="ECO:0007669"/>
    <property type="project" value="UniProtKB-KW"/>
</dbReference>
<name>A0ABU5SR26_9BACT</name>
<dbReference type="InterPro" id="IPR020904">
    <property type="entry name" value="Sc_DH/Rdtase_CS"/>
</dbReference>
<evidence type="ECO:0000313" key="4">
    <source>
        <dbReference type="EMBL" id="MEA5429713.1"/>
    </source>
</evidence>
<dbReference type="InterPro" id="IPR036291">
    <property type="entry name" value="NAD(P)-bd_dom_sf"/>
</dbReference>
<comment type="caution">
    <text evidence="4">The sequence shown here is derived from an EMBL/GenBank/DDBJ whole genome shotgun (WGS) entry which is preliminary data.</text>
</comment>
<gene>
    <name evidence="4" type="ORF">VB798_24175</name>
</gene>
<evidence type="ECO:0000313" key="5">
    <source>
        <dbReference type="Proteomes" id="UP001302222"/>
    </source>
</evidence>
<dbReference type="PRINTS" id="PR00080">
    <property type="entry name" value="SDRFAMILY"/>
</dbReference>
<proteinExistence type="inferred from homology"/>
<dbReference type="PANTHER" id="PTHR43976:SF16">
    <property type="entry name" value="SHORT-CHAIN DEHYDROGENASE_REDUCTASE FAMILY PROTEIN"/>
    <property type="match status" value="1"/>
</dbReference>
<dbReference type="PROSITE" id="PS00061">
    <property type="entry name" value="ADH_SHORT"/>
    <property type="match status" value="1"/>
</dbReference>
<dbReference type="PRINTS" id="PR00081">
    <property type="entry name" value="GDHRDH"/>
</dbReference>
<keyword evidence="2 4" id="KW-0560">Oxidoreductase</keyword>
<dbReference type="RefSeq" id="WP_323689817.1">
    <property type="nucleotide sequence ID" value="NZ_JAYGIM010000027.1"/>
</dbReference>
<dbReference type="Proteomes" id="UP001302222">
    <property type="component" value="Unassembled WGS sequence"/>
</dbReference>
<evidence type="ECO:0000256" key="3">
    <source>
        <dbReference type="RuleBase" id="RU000363"/>
    </source>
</evidence>
<dbReference type="InterPro" id="IPR002347">
    <property type="entry name" value="SDR_fam"/>
</dbReference>
<accession>A0ABU5SR26</accession>
<keyword evidence="5" id="KW-1185">Reference proteome</keyword>